<gene>
    <name evidence="1" type="ORF">SAMN05216463_1234</name>
</gene>
<dbReference type="RefSeq" id="WP_073210637.1">
    <property type="nucleotide sequence ID" value="NZ_FRBD01000023.1"/>
</dbReference>
<name>A0A1M6XYD1_XYLRU</name>
<organism evidence="1 2">
    <name type="scientific">Xylanibacter ruminicola</name>
    <name type="common">Prevotella ruminicola</name>
    <dbReference type="NCBI Taxonomy" id="839"/>
    <lineage>
        <taxon>Bacteria</taxon>
        <taxon>Pseudomonadati</taxon>
        <taxon>Bacteroidota</taxon>
        <taxon>Bacteroidia</taxon>
        <taxon>Bacteroidales</taxon>
        <taxon>Prevotellaceae</taxon>
        <taxon>Xylanibacter</taxon>
    </lineage>
</organism>
<dbReference type="EMBL" id="FRBD01000023">
    <property type="protein sequence ID" value="SHL11011.1"/>
    <property type="molecule type" value="Genomic_DNA"/>
</dbReference>
<dbReference type="OrthoDB" id="9816225at2"/>
<evidence type="ECO:0000313" key="2">
    <source>
        <dbReference type="Proteomes" id="UP000184130"/>
    </source>
</evidence>
<dbReference type="SUPFAM" id="SSF116734">
    <property type="entry name" value="DNA methylase specificity domain"/>
    <property type="match status" value="1"/>
</dbReference>
<dbReference type="Proteomes" id="UP000184130">
    <property type="component" value="Unassembled WGS sequence"/>
</dbReference>
<proteinExistence type="predicted"/>
<sequence length="68" mass="7570">MKKKSILSLIIAMVLVPSDEDLNKIDALMAPIHLQIVNSELESRRLSTLRDTLLPKLMSGEIKVGDVK</sequence>
<reference evidence="1 2" key="1">
    <citation type="submission" date="2016-11" db="EMBL/GenBank/DDBJ databases">
        <authorList>
            <person name="Jaros S."/>
            <person name="Januszkiewicz K."/>
            <person name="Wedrychowicz H."/>
        </authorList>
    </citation>
    <scope>NUCLEOTIDE SEQUENCE [LARGE SCALE GENOMIC DNA]</scope>
    <source>
        <strain evidence="1 2">KHT3</strain>
    </source>
</reference>
<accession>A0A1M6XYD1</accession>
<evidence type="ECO:0000313" key="1">
    <source>
        <dbReference type="EMBL" id="SHL11011.1"/>
    </source>
</evidence>
<protein>
    <submittedName>
        <fullName evidence="1">Type I restriction enzyme, S subunit</fullName>
    </submittedName>
</protein>
<dbReference type="AlphaFoldDB" id="A0A1M6XYD1"/>